<comment type="caution">
    <text evidence="3">The sequence shown here is derived from an EMBL/GenBank/DDBJ whole genome shotgun (WGS) entry which is preliminary data.</text>
</comment>
<feature type="transmembrane region" description="Helical" evidence="2">
    <location>
        <begin position="167"/>
        <end position="189"/>
    </location>
</feature>
<protein>
    <submittedName>
        <fullName evidence="3">Stage II sporulation protein M</fullName>
    </submittedName>
</protein>
<feature type="transmembrane region" description="Helical" evidence="2">
    <location>
        <begin position="287"/>
        <end position="306"/>
    </location>
</feature>
<sequence>MDVDAYSLAHRRSWERLDQLAKRRKLTGAEADELIVLYRRTSQQLARLQSHSPDPQLIAGLSAILTRARARVLGTKSDTWAEIGRFFTHGFPAAVYRAWPWWVVTALLFIAVSTVLAVWVPGSGDARELFGIPSDNSDLTAQGGQFETYYTEHPNDAFAAQVWTNNAWVAAIALFTGILILPAIYMMFMNALNVGITAGLMAEAGRLDAFFGFILPHGALELTAVFVAGGAGIKLGWTLVDPGRLSRLEAVARQGRATASIAVGLVVVLFVSGLLEGFVTPSSLPVALRVAIGLAAEAAFLAYVFVIGRRAAQEQDGAARALIESVSASGGAHLAGDSASAAGDTAGAVRSEQWQTTSGIR</sequence>
<organism evidence="3 4">
    <name type="scientific">Nocardia bovistercoris</name>
    <dbReference type="NCBI Taxonomy" id="2785916"/>
    <lineage>
        <taxon>Bacteria</taxon>
        <taxon>Bacillati</taxon>
        <taxon>Actinomycetota</taxon>
        <taxon>Actinomycetes</taxon>
        <taxon>Mycobacteriales</taxon>
        <taxon>Nocardiaceae</taxon>
        <taxon>Nocardia</taxon>
    </lineage>
</organism>
<name>A0A931IFN2_9NOCA</name>
<feature type="region of interest" description="Disordered" evidence="1">
    <location>
        <begin position="338"/>
        <end position="361"/>
    </location>
</feature>
<evidence type="ECO:0000256" key="1">
    <source>
        <dbReference type="SAM" id="MobiDB-lite"/>
    </source>
</evidence>
<accession>A0A931IFN2</accession>
<dbReference type="RefSeq" id="WP_196151244.1">
    <property type="nucleotide sequence ID" value="NZ_JADMLG010000009.1"/>
</dbReference>
<feature type="transmembrane region" description="Helical" evidence="2">
    <location>
        <begin position="209"/>
        <end position="237"/>
    </location>
</feature>
<keyword evidence="2" id="KW-1133">Transmembrane helix</keyword>
<feature type="compositionally biased region" description="Low complexity" evidence="1">
    <location>
        <begin position="338"/>
        <end position="348"/>
    </location>
</feature>
<feature type="compositionally biased region" description="Polar residues" evidence="1">
    <location>
        <begin position="352"/>
        <end position="361"/>
    </location>
</feature>
<keyword evidence="2" id="KW-0812">Transmembrane</keyword>
<evidence type="ECO:0000256" key="2">
    <source>
        <dbReference type="SAM" id="Phobius"/>
    </source>
</evidence>
<dbReference type="Pfam" id="PF01944">
    <property type="entry name" value="SpoIIM"/>
    <property type="match status" value="1"/>
</dbReference>
<dbReference type="Proteomes" id="UP000655751">
    <property type="component" value="Unassembled WGS sequence"/>
</dbReference>
<dbReference type="AlphaFoldDB" id="A0A931IFN2"/>
<evidence type="ECO:0000313" key="3">
    <source>
        <dbReference type="EMBL" id="MBH0778915.1"/>
    </source>
</evidence>
<reference evidence="3" key="1">
    <citation type="submission" date="2020-11" db="EMBL/GenBank/DDBJ databases">
        <title>Nocardia NEAU-351.nov., a novel actinomycete isolated from the cow dung.</title>
        <authorList>
            <person name="Zhang X."/>
        </authorList>
    </citation>
    <scope>NUCLEOTIDE SEQUENCE</scope>
    <source>
        <strain evidence="3">NEAU-351</strain>
    </source>
</reference>
<dbReference type="InterPro" id="IPR002798">
    <property type="entry name" value="SpoIIM-like"/>
</dbReference>
<feature type="transmembrane region" description="Helical" evidence="2">
    <location>
        <begin position="99"/>
        <end position="120"/>
    </location>
</feature>
<dbReference type="PANTHER" id="PTHR35337">
    <property type="entry name" value="SLR1478 PROTEIN"/>
    <property type="match status" value="1"/>
</dbReference>
<keyword evidence="2" id="KW-0472">Membrane</keyword>
<dbReference type="EMBL" id="JADMLG010000009">
    <property type="protein sequence ID" value="MBH0778915.1"/>
    <property type="molecule type" value="Genomic_DNA"/>
</dbReference>
<keyword evidence="4" id="KW-1185">Reference proteome</keyword>
<gene>
    <name evidence="3" type="ORF">IT779_21790</name>
</gene>
<evidence type="ECO:0000313" key="4">
    <source>
        <dbReference type="Proteomes" id="UP000655751"/>
    </source>
</evidence>
<proteinExistence type="predicted"/>
<dbReference type="PANTHER" id="PTHR35337:SF1">
    <property type="entry name" value="SLR1478 PROTEIN"/>
    <property type="match status" value="1"/>
</dbReference>
<feature type="transmembrane region" description="Helical" evidence="2">
    <location>
        <begin position="257"/>
        <end position="275"/>
    </location>
</feature>